<feature type="domain" description="CTLH" evidence="1">
    <location>
        <begin position="77"/>
        <end position="110"/>
    </location>
</feature>
<dbReference type="InterPro" id="IPR006595">
    <property type="entry name" value="CTLH_C"/>
</dbReference>
<sequence>MPQRTLRNRSCLLARKRVLFIAALEGGIDLFRIGMGEADAVHRHDHDEVQLIGFGYLIGIGLHFRIGGAVAQRLDHQRLRGHDFGDGQELFFFLRLRRFIDAVRQREVEDADRQCHRDQYHEGQLHP</sequence>
<reference evidence="2" key="1">
    <citation type="submission" date="2019-08" db="EMBL/GenBank/DDBJ databases">
        <authorList>
            <person name="Kucharzyk K."/>
            <person name="Murdoch R.W."/>
            <person name="Higgins S."/>
            <person name="Loffler F."/>
        </authorList>
    </citation>
    <scope>NUCLEOTIDE SEQUENCE</scope>
</reference>
<protein>
    <recommendedName>
        <fullName evidence="1">CTLH domain-containing protein</fullName>
    </recommendedName>
</protein>
<comment type="caution">
    <text evidence="2">The sequence shown here is derived from an EMBL/GenBank/DDBJ whole genome shotgun (WGS) entry which is preliminary data.</text>
</comment>
<dbReference type="EMBL" id="VSSQ01016074">
    <property type="protein sequence ID" value="MPM57063.1"/>
    <property type="molecule type" value="Genomic_DNA"/>
</dbReference>
<organism evidence="2">
    <name type="scientific">bioreactor metagenome</name>
    <dbReference type="NCBI Taxonomy" id="1076179"/>
    <lineage>
        <taxon>unclassified sequences</taxon>
        <taxon>metagenomes</taxon>
        <taxon>ecological metagenomes</taxon>
    </lineage>
</organism>
<evidence type="ECO:0000313" key="2">
    <source>
        <dbReference type="EMBL" id="MPM57063.1"/>
    </source>
</evidence>
<dbReference type="AlphaFoldDB" id="A0A645B1L9"/>
<accession>A0A645B1L9</accession>
<proteinExistence type="predicted"/>
<evidence type="ECO:0000259" key="1">
    <source>
        <dbReference type="PROSITE" id="PS50897"/>
    </source>
</evidence>
<name>A0A645B1L9_9ZZZZ</name>
<gene>
    <name evidence="2" type="ORF">SDC9_103881</name>
</gene>
<dbReference type="PROSITE" id="PS50897">
    <property type="entry name" value="CTLH"/>
    <property type="match status" value="1"/>
</dbReference>